<gene>
    <name evidence="1" type="ORF">APZ42_029577</name>
</gene>
<dbReference type="EMBL" id="LRGB01002580">
    <property type="protein sequence ID" value="KZS07022.1"/>
    <property type="molecule type" value="Genomic_DNA"/>
</dbReference>
<evidence type="ECO:0000313" key="1">
    <source>
        <dbReference type="EMBL" id="KZS07022.1"/>
    </source>
</evidence>
<organism evidence="1 2">
    <name type="scientific">Daphnia magna</name>
    <dbReference type="NCBI Taxonomy" id="35525"/>
    <lineage>
        <taxon>Eukaryota</taxon>
        <taxon>Metazoa</taxon>
        <taxon>Ecdysozoa</taxon>
        <taxon>Arthropoda</taxon>
        <taxon>Crustacea</taxon>
        <taxon>Branchiopoda</taxon>
        <taxon>Diplostraca</taxon>
        <taxon>Cladocera</taxon>
        <taxon>Anomopoda</taxon>
        <taxon>Daphniidae</taxon>
        <taxon>Daphnia</taxon>
    </lineage>
</organism>
<dbReference type="AlphaFoldDB" id="A0A164PPD7"/>
<proteinExistence type="predicted"/>
<name>A0A164PPD7_9CRUS</name>
<protein>
    <submittedName>
        <fullName evidence="1">Mitochondrial-processing peptidase subunit alpha</fullName>
    </submittedName>
</protein>
<dbReference type="STRING" id="35525.A0A164PPD7"/>
<dbReference type="Gene3D" id="3.30.830.10">
    <property type="entry name" value="Metalloenzyme, LuxS/M16 peptidase-like"/>
    <property type="match status" value="1"/>
</dbReference>
<reference evidence="1 2" key="1">
    <citation type="submission" date="2016-03" db="EMBL/GenBank/DDBJ databases">
        <title>EvidentialGene: Evidence-directed Construction of Genes on Genomes.</title>
        <authorList>
            <person name="Gilbert D.G."/>
            <person name="Choi J.-H."/>
            <person name="Mockaitis K."/>
            <person name="Colbourne J."/>
            <person name="Pfrender M."/>
        </authorList>
    </citation>
    <scope>NUCLEOTIDE SEQUENCE [LARGE SCALE GENOMIC DNA]</scope>
    <source>
        <strain evidence="1 2">Xinb3</strain>
        <tissue evidence="1">Complete organism</tissue>
    </source>
</reference>
<keyword evidence="2" id="KW-1185">Reference proteome</keyword>
<accession>A0A164PPD7</accession>
<comment type="caution">
    <text evidence="1">The sequence shown here is derived from an EMBL/GenBank/DDBJ whole genome shotgun (WGS) entry which is preliminary data.</text>
</comment>
<dbReference type="Proteomes" id="UP000076858">
    <property type="component" value="Unassembled WGS sequence"/>
</dbReference>
<sequence length="43" mass="4892">MKELVDVITREFVAMAGIIEDSELARAKKQLQSMLLMNLEVVQ</sequence>
<evidence type="ECO:0000313" key="2">
    <source>
        <dbReference type="Proteomes" id="UP000076858"/>
    </source>
</evidence>